<evidence type="ECO:0000313" key="3">
    <source>
        <dbReference type="Proteomes" id="UP000659438"/>
    </source>
</evidence>
<evidence type="ECO:0000313" key="2">
    <source>
        <dbReference type="EMBL" id="MBV4551707.1"/>
    </source>
</evidence>
<reference evidence="2" key="3">
    <citation type="submission" date="2021-06" db="EMBL/GenBank/DDBJ databases">
        <title>Updating the genus Pseudomonas: Description of 43 new species and partition of the Pseudomonas putida group.</title>
        <authorList>
            <person name="Girard L."/>
            <person name="Lood C."/>
            <person name="Vandamme P."/>
            <person name="Rokni-Zadeh H."/>
            <person name="Van Noort V."/>
            <person name="Hofte M."/>
            <person name="Lavigne R."/>
            <person name="De Mot R."/>
        </authorList>
    </citation>
    <scope>NUCLEOTIDE SEQUENCE</scope>
    <source>
        <strain evidence="2">SWRI102</strain>
    </source>
</reference>
<proteinExistence type="predicted"/>
<sequence>MELTPFVTTLRAVTQEYWDINKRPLLLSNLPGLFAEQQVDYRAELNGETLKSFVRRTSNDVTYKVITHPVHRAKIGLVPPQVDYTFEADPEPAKEAASSEIPPVQNDAIVLLSILSKLDPEDLEKINIPVSVLAKLFK</sequence>
<dbReference type="EMBL" id="JABWQX020000001">
    <property type="protein sequence ID" value="MBV4551707.1"/>
    <property type="molecule type" value="Genomic_DNA"/>
</dbReference>
<name>A0A923FL85_9PSED</name>
<dbReference type="EMBL" id="JABWQX010000001">
    <property type="protein sequence ID" value="MBC3394252.1"/>
    <property type="molecule type" value="Genomic_DNA"/>
</dbReference>
<dbReference type="Proteomes" id="UP000659438">
    <property type="component" value="Unassembled WGS sequence"/>
</dbReference>
<reference evidence="1 3" key="1">
    <citation type="journal article" date="2020" name="Microorganisms">
        <title>Reliable Identification of Environmental Pseudomonas Isolates Using the rpoD Gene.</title>
        <authorList>
            <consortium name="The Broad Institute Genome Sequencing Platform"/>
            <person name="Girard L."/>
            <person name="Lood C."/>
            <person name="Rokni-Zadeh H."/>
            <person name="van Noort V."/>
            <person name="Lavigne R."/>
            <person name="De Mot R."/>
        </authorList>
    </citation>
    <scope>NUCLEOTIDE SEQUENCE</scope>
    <source>
        <strain evidence="1 3">SWRI102</strain>
    </source>
</reference>
<dbReference type="RefSeq" id="WP_186642542.1">
    <property type="nucleotide sequence ID" value="NZ_JABWQX020000001.1"/>
</dbReference>
<dbReference type="AlphaFoldDB" id="A0A923FL85"/>
<keyword evidence="3" id="KW-1185">Reference proteome</keyword>
<organism evidence="1">
    <name type="scientific">Pseudomonas marvdashtae</name>
    <dbReference type="NCBI Taxonomy" id="2745500"/>
    <lineage>
        <taxon>Bacteria</taxon>
        <taxon>Pseudomonadati</taxon>
        <taxon>Pseudomonadota</taxon>
        <taxon>Gammaproteobacteria</taxon>
        <taxon>Pseudomonadales</taxon>
        <taxon>Pseudomonadaceae</taxon>
        <taxon>Pseudomonas</taxon>
    </lineage>
</organism>
<gene>
    <name evidence="2" type="ORF">HU742_011225</name>
    <name evidence="1" type="ORF">HU742_03480</name>
</gene>
<reference evidence="1" key="2">
    <citation type="submission" date="2020-07" db="EMBL/GenBank/DDBJ databases">
        <authorList>
            <person name="Lood C."/>
            <person name="Girard L."/>
        </authorList>
    </citation>
    <scope>NUCLEOTIDE SEQUENCE</scope>
    <source>
        <strain evidence="1">SWRI102</strain>
    </source>
</reference>
<protein>
    <submittedName>
        <fullName evidence="1">Uncharacterized protein</fullName>
    </submittedName>
</protein>
<accession>A0A923FL85</accession>
<comment type="caution">
    <text evidence="1">The sequence shown here is derived from an EMBL/GenBank/DDBJ whole genome shotgun (WGS) entry which is preliminary data.</text>
</comment>
<evidence type="ECO:0000313" key="1">
    <source>
        <dbReference type="EMBL" id="MBC3394252.1"/>
    </source>
</evidence>